<dbReference type="AlphaFoldDB" id="A0A354YZG3"/>
<keyword evidence="1" id="KW-1133">Transmembrane helix</keyword>
<feature type="signal peptide" evidence="2">
    <location>
        <begin position="1"/>
        <end position="25"/>
    </location>
</feature>
<keyword evidence="1" id="KW-0812">Transmembrane</keyword>
<sequence>MMKNFSPLIFTLLFMIVLWPGPVQAAEVLWQIDLRDDGSIYESLTMEQPPGFDTKEWKQIEGGEEYKLERKLDNWQAYQAQSQRLPIKAEIKNYIVFKRTSLFWEKDKSADFLQAVVDSGQGQLKIRIPGAIGESSADEVKDMAATWELKRLVAMEDGQKLLAASVLDGLMLGVVLFGTGFLIIIIWFMRRMKRVNNLIQERYSLENIGQEEDLDEDDD</sequence>
<protein>
    <submittedName>
        <fullName evidence="3">Uncharacterized protein</fullName>
    </submittedName>
</protein>
<organism evidence="3 4">
    <name type="scientific">Syntrophomonas wolfei</name>
    <dbReference type="NCBI Taxonomy" id="863"/>
    <lineage>
        <taxon>Bacteria</taxon>
        <taxon>Bacillati</taxon>
        <taxon>Bacillota</taxon>
        <taxon>Clostridia</taxon>
        <taxon>Eubacteriales</taxon>
        <taxon>Syntrophomonadaceae</taxon>
        <taxon>Syntrophomonas</taxon>
    </lineage>
</organism>
<evidence type="ECO:0000256" key="1">
    <source>
        <dbReference type="SAM" id="Phobius"/>
    </source>
</evidence>
<feature type="transmembrane region" description="Helical" evidence="1">
    <location>
        <begin position="169"/>
        <end position="189"/>
    </location>
</feature>
<accession>A0A354YZG3</accession>
<keyword evidence="2" id="KW-0732">Signal</keyword>
<keyword evidence="1" id="KW-0472">Membrane</keyword>
<comment type="caution">
    <text evidence="3">The sequence shown here is derived from an EMBL/GenBank/DDBJ whole genome shotgun (WGS) entry which is preliminary data.</text>
</comment>
<feature type="chain" id="PRO_5016841142" evidence="2">
    <location>
        <begin position="26"/>
        <end position="219"/>
    </location>
</feature>
<evidence type="ECO:0000256" key="2">
    <source>
        <dbReference type="SAM" id="SignalP"/>
    </source>
</evidence>
<gene>
    <name evidence="3" type="ORF">DDZ44_11770</name>
</gene>
<dbReference type="Proteomes" id="UP000263273">
    <property type="component" value="Unassembled WGS sequence"/>
</dbReference>
<evidence type="ECO:0000313" key="4">
    <source>
        <dbReference type="Proteomes" id="UP000263273"/>
    </source>
</evidence>
<proteinExistence type="predicted"/>
<name>A0A354YZG3_9FIRM</name>
<dbReference type="EMBL" id="DNZF01000254">
    <property type="protein sequence ID" value="HBK54604.1"/>
    <property type="molecule type" value="Genomic_DNA"/>
</dbReference>
<evidence type="ECO:0000313" key="3">
    <source>
        <dbReference type="EMBL" id="HBK54604.1"/>
    </source>
</evidence>
<reference evidence="3 4" key="1">
    <citation type="journal article" date="2018" name="Nat. Biotechnol.">
        <title>A standardized bacterial taxonomy based on genome phylogeny substantially revises the tree of life.</title>
        <authorList>
            <person name="Parks D.H."/>
            <person name="Chuvochina M."/>
            <person name="Waite D.W."/>
            <person name="Rinke C."/>
            <person name="Skarshewski A."/>
            <person name="Chaumeil P.A."/>
            <person name="Hugenholtz P."/>
        </authorList>
    </citation>
    <scope>NUCLEOTIDE SEQUENCE [LARGE SCALE GENOMIC DNA]</scope>
    <source>
        <strain evidence="3">UBA10948</strain>
    </source>
</reference>